<dbReference type="GO" id="GO:0071554">
    <property type="term" value="P:cell wall organization or biogenesis"/>
    <property type="evidence" value="ECO:0007669"/>
    <property type="project" value="UniProtKB-ARBA"/>
</dbReference>
<dbReference type="InterPro" id="IPR005835">
    <property type="entry name" value="NTP_transferase_dom"/>
</dbReference>
<dbReference type="InterPro" id="IPR009097">
    <property type="entry name" value="Cyclic_Pdiesterase"/>
</dbReference>
<dbReference type="Pfam" id="PF13563">
    <property type="entry name" value="2_5_RNA_ligase2"/>
    <property type="match status" value="1"/>
</dbReference>
<dbReference type="InterPro" id="IPR045233">
    <property type="entry name" value="GMPPB_N"/>
</dbReference>
<dbReference type="GO" id="GO:0009298">
    <property type="term" value="P:GDP-mannose biosynthetic process"/>
    <property type="evidence" value="ECO:0007669"/>
    <property type="project" value="UniProtKB-UniPathway"/>
</dbReference>
<dbReference type="GO" id="GO:0005525">
    <property type="term" value="F:GTP binding"/>
    <property type="evidence" value="ECO:0007669"/>
    <property type="project" value="UniProtKB-KW"/>
</dbReference>
<feature type="compositionally biased region" description="Polar residues" evidence="15">
    <location>
        <begin position="290"/>
        <end position="299"/>
    </location>
</feature>
<keyword evidence="10" id="KW-0131">Cell cycle</keyword>
<evidence type="ECO:0000256" key="14">
    <source>
        <dbReference type="ARBA" id="ARBA00047343"/>
    </source>
</evidence>
<comment type="catalytic activity">
    <reaction evidence="14">
        <text>alpha-D-mannose 1-phosphate + GTP + H(+) = GDP-alpha-D-mannose + diphosphate</text>
        <dbReference type="Rhea" id="RHEA:15229"/>
        <dbReference type="ChEBI" id="CHEBI:15378"/>
        <dbReference type="ChEBI" id="CHEBI:33019"/>
        <dbReference type="ChEBI" id="CHEBI:37565"/>
        <dbReference type="ChEBI" id="CHEBI:57527"/>
        <dbReference type="ChEBI" id="CHEBI:58409"/>
        <dbReference type="EC" id="2.7.7.13"/>
    </reaction>
</comment>
<dbReference type="Pfam" id="PF00483">
    <property type="entry name" value="NTP_transferase"/>
    <property type="match status" value="1"/>
</dbReference>
<comment type="pathway">
    <text evidence="2">Nucleotide-sugar biosynthesis; GDP-alpha-D-mannose biosynthesis; GDP-alpha-D-mannose from alpha-D-mannose 1-phosphate (GTP route): step 1/1.</text>
</comment>
<dbReference type="FunFam" id="3.90.550.10:FF:000013">
    <property type="entry name" value="mannose-1-phosphate guanyltransferase beta"/>
    <property type="match status" value="1"/>
</dbReference>
<feature type="domain" description="Mannose-1-phosphate guanyltransferase C-terminal" evidence="17">
    <location>
        <begin position="562"/>
        <end position="669"/>
    </location>
</feature>
<dbReference type="Gene3D" id="2.160.10.10">
    <property type="entry name" value="Hexapeptide repeat proteins"/>
    <property type="match status" value="1"/>
</dbReference>
<keyword evidence="7 18" id="KW-0808">Transferase</keyword>
<evidence type="ECO:0000256" key="8">
    <source>
        <dbReference type="ARBA" id="ARBA00022741"/>
    </source>
</evidence>
<dbReference type="PROSITE" id="PS00101">
    <property type="entry name" value="HEXAPEP_TRANSFERASES"/>
    <property type="match status" value="2"/>
</dbReference>
<dbReference type="UniPathway" id="UPA00126">
    <property type="reaction ID" value="UER00930"/>
</dbReference>
<dbReference type="CDD" id="cd06425">
    <property type="entry name" value="M1P_guanylylT_B_like_N"/>
    <property type="match status" value="1"/>
</dbReference>
<evidence type="ECO:0000256" key="5">
    <source>
        <dbReference type="ARBA" id="ARBA00018601"/>
    </source>
</evidence>
<evidence type="ECO:0000256" key="1">
    <source>
        <dbReference type="ARBA" id="ARBA00004496"/>
    </source>
</evidence>
<evidence type="ECO:0000256" key="6">
    <source>
        <dbReference type="ARBA" id="ARBA00022490"/>
    </source>
</evidence>
<evidence type="ECO:0000259" key="17">
    <source>
        <dbReference type="Pfam" id="PF25087"/>
    </source>
</evidence>
<dbReference type="SUPFAM" id="SSF53448">
    <property type="entry name" value="Nucleotide-diphospho-sugar transferases"/>
    <property type="match status" value="1"/>
</dbReference>
<dbReference type="PANTHER" id="PTHR22572">
    <property type="entry name" value="SUGAR-1-PHOSPHATE GUANYL TRANSFERASE"/>
    <property type="match status" value="1"/>
</dbReference>
<dbReference type="InterPro" id="IPR056729">
    <property type="entry name" value="GMPPB_C"/>
</dbReference>
<keyword evidence="19" id="KW-1185">Reference proteome</keyword>
<feature type="region of interest" description="Disordered" evidence="15">
    <location>
        <begin position="1"/>
        <end position="61"/>
    </location>
</feature>
<evidence type="ECO:0000256" key="11">
    <source>
        <dbReference type="ARBA" id="ARBA00024813"/>
    </source>
</evidence>
<evidence type="ECO:0000256" key="9">
    <source>
        <dbReference type="ARBA" id="ARBA00023134"/>
    </source>
</evidence>
<evidence type="ECO:0000256" key="12">
    <source>
        <dbReference type="ARBA" id="ARBA00030179"/>
    </source>
</evidence>
<dbReference type="GO" id="GO:0004475">
    <property type="term" value="F:mannose-1-phosphate guanylyltransferase (GTP) activity"/>
    <property type="evidence" value="ECO:0007669"/>
    <property type="project" value="UniProtKB-EC"/>
</dbReference>
<dbReference type="InterPro" id="IPR050486">
    <property type="entry name" value="Mannose-1P_guanyltransferase"/>
</dbReference>
<dbReference type="CDD" id="cd05824">
    <property type="entry name" value="LbH_M1P_guanylylT_C"/>
    <property type="match status" value="1"/>
</dbReference>
<keyword evidence="9" id="KW-0342">GTP-binding</keyword>
<dbReference type="InterPro" id="IPR029044">
    <property type="entry name" value="Nucleotide-diphossugar_trans"/>
</dbReference>
<comment type="function">
    <text evidence="11">Involved in cell wall synthesis where it is required for glycosylation. Involved in cell cycle progression through cell-size checkpoint.</text>
</comment>
<comment type="subcellular location">
    <subcellularLocation>
        <location evidence="1">Cytoplasm</location>
    </subcellularLocation>
</comment>
<keyword evidence="8" id="KW-0547">Nucleotide-binding</keyword>
<evidence type="ECO:0000256" key="10">
    <source>
        <dbReference type="ARBA" id="ARBA00023306"/>
    </source>
</evidence>
<dbReference type="SUPFAM" id="SSF55144">
    <property type="entry name" value="LigT-like"/>
    <property type="match status" value="1"/>
</dbReference>
<feature type="region of interest" description="Disordered" evidence="15">
    <location>
        <begin position="283"/>
        <end position="304"/>
    </location>
</feature>
<reference evidence="18" key="1">
    <citation type="journal article" date="2020" name="Stud. Mycol.">
        <title>101 Dothideomycetes genomes: a test case for predicting lifestyles and emergence of pathogens.</title>
        <authorList>
            <person name="Haridas S."/>
            <person name="Albert R."/>
            <person name="Binder M."/>
            <person name="Bloem J."/>
            <person name="Labutti K."/>
            <person name="Salamov A."/>
            <person name="Andreopoulos B."/>
            <person name="Baker S."/>
            <person name="Barry K."/>
            <person name="Bills G."/>
            <person name="Bluhm B."/>
            <person name="Cannon C."/>
            <person name="Castanera R."/>
            <person name="Culley D."/>
            <person name="Daum C."/>
            <person name="Ezra D."/>
            <person name="Gonzalez J."/>
            <person name="Henrissat B."/>
            <person name="Kuo A."/>
            <person name="Liang C."/>
            <person name="Lipzen A."/>
            <person name="Lutzoni F."/>
            <person name="Magnuson J."/>
            <person name="Mondo S."/>
            <person name="Nolan M."/>
            <person name="Ohm R."/>
            <person name="Pangilinan J."/>
            <person name="Park H.-J."/>
            <person name="Ramirez L."/>
            <person name="Alfaro M."/>
            <person name="Sun H."/>
            <person name="Tritt A."/>
            <person name="Yoshinaga Y."/>
            <person name="Zwiers L.-H."/>
            <person name="Turgeon B."/>
            <person name="Goodwin S."/>
            <person name="Spatafora J."/>
            <person name="Crous P."/>
            <person name="Grigoriev I."/>
        </authorList>
    </citation>
    <scope>NUCLEOTIDE SEQUENCE</scope>
    <source>
        <strain evidence="18">HMLAC05119</strain>
    </source>
</reference>
<feature type="domain" description="Nucleotidyl transferase" evidence="16">
    <location>
        <begin position="309"/>
        <end position="539"/>
    </location>
</feature>
<dbReference type="GO" id="GO:0005737">
    <property type="term" value="C:cytoplasm"/>
    <property type="evidence" value="ECO:0007669"/>
    <property type="project" value="UniProtKB-SubCell"/>
</dbReference>
<comment type="similarity">
    <text evidence="3">Belongs to the transferase hexapeptide repeat family.</text>
</comment>
<dbReference type="Pfam" id="PF25087">
    <property type="entry name" value="GMPPB_C"/>
    <property type="match status" value="1"/>
</dbReference>
<evidence type="ECO:0000259" key="16">
    <source>
        <dbReference type="Pfam" id="PF00483"/>
    </source>
</evidence>
<evidence type="ECO:0000256" key="3">
    <source>
        <dbReference type="ARBA" id="ARBA00007274"/>
    </source>
</evidence>
<protein>
    <recommendedName>
        <fullName evidence="5">Mannose-1-phosphate guanyltransferase</fullName>
        <ecNumber evidence="4">2.7.7.13</ecNumber>
    </recommendedName>
    <alternativeName>
        <fullName evidence="13">GDP-mannose pyrophosphorylase</fullName>
    </alternativeName>
    <alternativeName>
        <fullName evidence="12">GTP-mannose-1-phosphate guanylyltransferase</fullName>
    </alternativeName>
</protein>
<evidence type="ECO:0000256" key="7">
    <source>
        <dbReference type="ARBA" id="ARBA00022679"/>
    </source>
</evidence>
<dbReference type="EMBL" id="ML979144">
    <property type="protein sequence ID" value="KAF1911310.1"/>
    <property type="molecule type" value="Genomic_DNA"/>
</dbReference>
<evidence type="ECO:0000313" key="18">
    <source>
        <dbReference type="EMBL" id="KAF1911310.1"/>
    </source>
</evidence>
<sequence>MSGGLSYAAAVSTPNGTVRQPQIESRACSDPDLRSSFESQTAETPQMRPQRPGAGIRSKTSFRGWAFKKGRESEGQGRGAALEVQDAFPPRAEHQPSTGGNEEHVYVLTMKLEDSLSVPMNQMRKQYFPKRLNRIPAHLTLFHALPHSHIEALEESLKRLSSNTQPFQVTTGGPFRMRKGVGVNVDGGYQELKDVHSQLRSQWMPFLSEQDQGGFRPHWTVMNKVDEEEEVEYALGAVRKELSRSTKEGRAVGLDLWKYDRGNWIWANEYTFGVLKTSSLEGSGASLSSKNGSPGSGTTKRPGIKRGNTIILVGGFGTRLRPLTLTYPKPLVEFANKPMIQHQIEALASAGVTDVVLAVNYRPEIMAEALKTYEKQYNVKIEFSVETEPLGTAGPLKLAERILGKDDSPFFVLNADVTCDYPFAQLAEFHKQHGGEGTIVVTKVEEPSKYGVVVHKPGHASMIDRFVEKPVEFVGNRINAGIYILNPSVLKRIELRPTSIEQETFPAIVKDGLLHSFDLEGFWMDVGQPKDFLSGTCLYLSSLSRKNSKLLTPASEPFVYGGNVLIDPSAKIGKNCRIGPNVTIGPNVVIGDGVRLQRCVILKNSRVKDHAWVKSTIVGWNSTVGKWARLENVTVLGDDVSIGDEVYVNGGSVLPHKSIKQNVDTPSIIM</sequence>
<accession>A0A6A5Q8Y5</accession>
<dbReference type="Gene3D" id="3.90.1140.10">
    <property type="entry name" value="Cyclic phosphodiesterase"/>
    <property type="match status" value="1"/>
</dbReference>
<proteinExistence type="inferred from homology"/>
<gene>
    <name evidence="18" type="ORF">BDU57DRAFT_461493</name>
</gene>
<feature type="compositionally biased region" description="Polar residues" evidence="15">
    <location>
        <begin position="12"/>
        <end position="23"/>
    </location>
</feature>
<dbReference type="InterPro" id="IPR018357">
    <property type="entry name" value="Hexapep_transf_CS"/>
</dbReference>
<name>A0A6A5Q8Y5_AMPQU</name>
<dbReference type="FunFam" id="2.160.10.10:FF:000017">
    <property type="entry name" value="Mannose-1-phosphate guanyltransferase"/>
    <property type="match status" value="1"/>
</dbReference>
<keyword evidence="6" id="KW-0963">Cytoplasm</keyword>
<evidence type="ECO:0000256" key="4">
    <source>
        <dbReference type="ARBA" id="ARBA00012387"/>
    </source>
</evidence>
<evidence type="ECO:0000313" key="19">
    <source>
        <dbReference type="Proteomes" id="UP000800096"/>
    </source>
</evidence>
<evidence type="ECO:0000256" key="13">
    <source>
        <dbReference type="ARBA" id="ARBA00031190"/>
    </source>
</evidence>
<evidence type="ECO:0000256" key="2">
    <source>
        <dbReference type="ARBA" id="ARBA00004823"/>
    </source>
</evidence>
<dbReference type="AlphaFoldDB" id="A0A6A5Q8Y5"/>
<dbReference type="OrthoDB" id="1733332at2759"/>
<evidence type="ECO:0000256" key="15">
    <source>
        <dbReference type="SAM" id="MobiDB-lite"/>
    </source>
</evidence>
<organism evidence="18 19">
    <name type="scientific">Ampelomyces quisqualis</name>
    <name type="common">Powdery mildew agent</name>
    <dbReference type="NCBI Taxonomy" id="50730"/>
    <lineage>
        <taxon>Eukaryota</taxon>
        <taxon>Fungi</taxon>
        <taxon>Dikarya</taxon>
        <taxon>Ascomycota</taxon>
        <taxon>Pezizomycotina</taxon>
        <taxon>Dothideomycetes</taxon>
        <taxon>Pleosporomycetidae</taxon>
        <taxon>Pleosporales</taxon>
        <taxon>Pleosporineae</taxon>
        <taxon>Phaeosphaeriaceae</taxon>
        <taxon>Ampelomyces</taxon>
    </lineage>
</organism>
<dbReference type="Proteomes" id="UP000800096">
    <property type="component" value="Unassembled WGS sequence"/>
</dbReference>
<dbReference type="EC" id="2.7.7.13" evidence="4"/>
<dbReference type="Gene3D" id="3.90.550.10">
    <property type="entry name" value="Spore Coat Polysaccharide Biosynthesis Protein SpsA, Chain A"/>
    <property type="match status" value="1"/>
</dbReference>